<evidence type="ECO:0000313" key="2">
    <source>
        <dbReference type="EMBL" id="MBE9403880.1"/>
    </source>
</evidence>
<proteinExistence type="predicted"/>
<dbReference type="EMBL" id="JADEYR010000005">
    <property type="protein sequence ID" value="MBE9403880.1"/>
    <property type="molecule type" value="Genomic_DNA"/>
</dbReference>
<dbReference type="InterPro" id="IPR010093">
    <property type="entry name" value="SinI_DNA-bd"/>
</dbReference>
<feature type="domain" description="Helix-turn-helix" evidence="1">
    <location>
        <begin position="88"/>
        <end position="128"/>
    </location>
</feature>
<accession>A0ABR9W0B3</accession>
<dbReference type="InterPro" id="IPR041657">
    <property type="entry name" value="HTH_17"/>
</dbReference>
<comment type="caution">
    <text evidence="2">The sequence shown here is derived from an EMBL/GenBank/DDBJ whole genome shotgun (WGS) entry which is preliminary data.</text>
</comment>
<reference evidence="2 3" key="1">
    <citation type="submission" date="2020-10" db="EMBL/GenBank/DDBJ databases">
        <title>Draft genome and description of Brachybacterium epidermidis sp nov.</title>
        <authorList>
            <person name="Boxberger M."/>
            <person name="La Scola B."/>
        </authorList>
    </citation>
    <scope>NUCLEOTIDE SEQUENCE [LARGE SCALE GENOMIC DNA]</scope>
    <source>
        <strain evidence="2 3">Marseille-Q2903</strain>
    </source>
</reference>
<sequence length="170" mass="18674">MPESAIIPSVHTVETPRAADASGKLLSFVVAHEQRHGTAPSPSFFLTGADEHDRVELSAELFAILKEAATALQRGQSVSIVARDQEVTTQQAAEILGLSRPTVVKLIDAGEIPARIPGKQRRKLRLKDVLCYRDSLHDRRTDFISDTSSEYDQSTQADIAEALREARDRA</sequence>
<dbReference type="Proteomes" id="UP000644727">
    <property type="component" value="Unassembled WGS sequence"/>
</dbReference>
<dbReference type="RefSeq" id="WP_193865627.1">
    <property type="nucleotide sequence ID" value="NZ_JADEYR010000005.1"/>
</dbReference>
<protein>
    <submittedName>
        <fullName evidence="2">Helix-turn-helix domain-containing protein</fullName>
    </submittedName>
</protein>
<dbReference type="Pfam" id="PF12728">
    <property type="entry name" value="HTH_17"/>
    <property type="match status" value="1"/>
</dbReference>
<name>A0ABR9W0B3_9MICO</name>
<evidence type="ECO:0000313" key="3">
    <source>
        <dbReference type="Proteomes" id="UP000644727"/>
    </source>
</evidence>
<dbReference type="NCBIfam" id="TIGR01764">
    <property type="entry name" value="excise"/>
    <property type="match status" value="1"/>
</dbReference>
<evidence type="ECO:0000259" key="1">
    <source>
        <dbReference type="Pfam" id="PF12728"/>
    </source>
</evidence>
<gene>
    <name evidence="2" type="ORF">IOE58_06655</name>
</gene>
<organism evidence="2 3">
    <name type="scientific">Brachybacterium epidermidis</name>
    <dbReference type="NCBI Taxonomy" id="2781983"/>
    <lineage>
        <taxon>Bacteria</taxon>
        <taxon>Bacillati</taxon>
        <taxon>Actinomycetota</taxon>
        <taxon>Actinomycetes</taxon>
        <taxon>Micrococcales</taxon>
        <taxon>Dermabacteraceae</taxon>
        <taxon>Brachybacterium</taxon>
    </lineage>
</organism>
<keyword evidence="3" id="KW-1185">Reference proteome</keyword>